<dbReference type="InterPro" id="IPR001173">
    <property type="entry name" value="Glyco_trans_2-like"/>
</dbReference>
<gene>
    <name evidence="2" type="ORF">HB902_06335</name>
</gene>
<dbReference type="PANTHER" id="PTHR43685:SF2">
    <property type="entry name" value="GLYCOSYLTRANSFERASE 2-LIKE DOMAIN-CONTAINING PROTEIN"/>
    <property type="match status" value="1"/>
</dbReference>
<sequence>MMQDLISVVIPTQNRTEMLARAIESVMAQTYENIEICVVIDGEDDVTAQFLAGYAASRVGMKVAQTAGIGGSAARNLGVEMAAGKWIAFLDDDDEFLPEKLEKQVALLGGDADARHLAFTSVETYDPGKPEQRYVLPDVTWNEAQCSVGEYLFCRKGRKTMGFIQTSTLLIPRKLMLEIPFTNGLKKHQDWDLLVRMEAAGVVMKQLEQAETIYHQHVVVSGRVGQHNVWRFSERWMKEITVSRAARDSFLLSIVNRGIATDQSMTKWQRHKEITQRFFQVKWNGKYVGSYVYMFMMNSVRAYLK</sequence>
<dbReference type="SUPFAM" id="SSF53448">
    <property type="entry name" value="Nucleotide-diphospho-sugar transferases"/>
    <property type="match status" value="1"/>
</dbReference>
<evidence type="ECO:0000259" key="1">
    <source>
        <dbReference type="Pfam" id="PF00535"/>
    </source>
</evidence>
<dbReference type="PANTHER" id="PTHR43685">
    <property type="entry name" value="GLYCOSYLTRANSFERASE"/>
    <property type="match status" value="1"/>
</dbReference>
<dbReference type="InterPro" id="IPR029044">
    <property type="entry name" value="Nucleotide-diphossugar_trans"/>
</dbReference>
<accession>A0A7X0XJ21</accession>
<protein>
    <submittedName>
        <fullName evidence="2">Glycosyltransferase</fullName>
    </submittedName>
</protein>
<dbReference type="AlphaFoldDB" id="A0A7X0XJ21"/>
<dbReference type="Gene3D" id="3.90.550.10">
    <property type="entry name" value="Spore Coat Polysaccharide Biosynthesis Protein SpsA, Chain A"/>
    <property type="match status" value="1"/>
</dbReference>
<feature type="domain" description="Glycosyltransferase 2-like" evidence="1">
    <location>
        <begin position="7"/>
        <end position="112"/>
    </location>
</feature>
<comment type="caution">
    <text evidence="2">The sequence shown here is derived from an EMBL/GenBank/DDBJ whole genome shotgun (WGS) entry which is preliminary data.</text>
</comment>
<proteinExistence type="predicted"/>
<dbReference type="InterPro" id="IPR050834">
    <property type="entry name" value="Glycosyltransf_2"/>
</dbReference>
<reference evidence="2 3" key="1">
    <citation type="submission" date="2020-03" db="EMBL/GenBank/DDBJ databases">
        <title>Soil Listeria distribution.</title>
        <authorList>
            <person name="Liao J."/>
            <person name="Wiedmann M."/>
        </authorList>
    </citation>
    <scope>NUCLEOTIDE SEQUENCE [LARGE SCALE GENOMIC DNA]</scope>
    <source>
        <strain evidence="2 3">FSL L7-1387</strain>
    </source>
</reference>
<keyword evidence="2" id="KW-0808">Transferase</keyword>
<dbReference type="RefSeq" id="WP_185429082.1">
    <property type="nucleotide sequence ID" value="NZ_JAARRW010000002.1"/>
</dbReference>
<evidence type="ECO:0000313" key="3">
    <source>
        <dbReference type="Proteomes" id="UP000541955"/>
    </source>
</evidence>
<organism evidence="2 3">
    <name type="scientific">Listeria booriae</name>
    <dbReference type="NCBI Taxonomy" id="1552123"/>
    <lineage>
        <taxon>Bacteria</taxon>
        <taxon>Bacillati</taxon>
        <taxon>Bacillota</taxon>
        <taxon>Bacilli</taxon>
        <taxon>Bacillales</taxon>
        <taxon>Listeriaceae</taxon>
        <taxon>Listeria</taxon>
    </lineage>
</organism>
<dbReference type="EMBL" id="JAARRW010000002">
    <property type="protein sequence ID" value="MBC1561682.1"/>
    <property type="molecule type" value="Genomic_DNA"/>
</dbReference>
<dbReference type="Pfam" id="PF00535">
    <property type="entry name" value="Glycos_transf_2"/>
    <property type="match status" value="1"/>
</dbReference>
<dbReference type="GO" id="GO:0016740">
    <property type="term" value="F:transferase activity"/>
    <property type="evidence" value="ECO:0007669"/>
    <property type="project" value="UniProtKB-KW"/>
</dbReference>
<evidence type="ECO:0000313" key="2">
    <source>
        <dbReference type="EMBL" id="MBC1561682.1"/>
    </source>
</evidence>
<name>A0A7X0XJ21_9LIST</name>
<dbReference type="CDD" id="cd00761">
    <property type="entry name" value="Glyco_tranf_GTA_type"/>
    <property type="match status" value="1"/>
</dbReference>
<dbReference type="Proteomes" id="UP000541955">
    <property type="component" value="Unassembled WGS sequence"/>
</dbReference>